<feature type="compositionally biased region" description="Basic and acidic residues" evidence="1">
    <location>
        <begin position="199"/>
        <end position="208"/>
    </location>
</feature>
<dbReference type="Proteomes" id="UP000762676">
    <property type="component" value="Unassembled WGS sequence"/>
</dbReference>
<organism evidence="2 3">
    <name type="scientific">Elysia marginata</name>
    <dbReference type="NCBI Taxonomy" id="1093978"/>
    <lineage>
        <taxon>Eukaryota</taxon>
        <taxon>Metazoa</taxon>
        <taxon>Spiralia</taxon>
        <taxon>Lophotrochozoa</taxon>
        <taxon>Mollusca</taxon>
        <taxon>Gastropoda</taxon>
        <taxon>Heterobranchia</taxon>
        <taxon>Euthyneura</taxon>
        <taxon>Panpulmonata</taxon>
        <taxon>Sacoglossa</taxon>
        <taxon>Placobranchoidea</taxon>
        <taxon>Plakobranchidae</taxon>
        <taxon>Elysia</taxon>
    </lineage>
</organism>
<keyword evidence="3" id="KW-1185">Reference proteome</keyword>
<protein>
    <recommendedName>
        <fullName evidence="4">Peptidase A2 domain-containing protein</fullName>
    </recommendedName>
</protein>
<name>A0AAV4FLV3_9GAST</name>
<evidence type="ECO:0008006" key="4">
    <source>
        <dbReference type="Google" id="ProtNLM"/>
    </source>
</evidence>
<dbReference type="InterPro" id="IPR021109">
    <property type="entry name" value="Peptidase_aspartic_dom_sf"/>
</dbReference>
<dbReference type="AlphaFoldDB" id="A0AAV4FLV3"/>
<dbReference type="CDD" id="cd00303">
    <property type="entry name" value="retropepsin_like"/>
    <property type="match status" value="1"/>
</dbReference>
<proteinExistence type="predicted"/>
<accession>A0AAV4FLV3</accession>
<dbReference type="SUPFAM" id="SSF50630">
    <property type="entry name" value="Acid proteases"/>
    <property type="match status" value="1"/>
</dbReference>
<sequence>MSEEPWGREITIQSLKSGSTFHLKLTLQGIHLQATVDTAAEVTIIADHIFNRLQNKPPVRGQVIMHAAGREQKITAQEVGPVTIKVGKDYRSEETIYVAPIKDDMLLGLDYLLKHAAKLDLERGYLSLHDQIFELGREDNIQQEDIVAQISGLVIMSDDPGGGGASADEDVEFFLMYMRFRRVADVLPQGYVSAQTGGRGERVTEGARARASSQEPSGLGGPRREVGAELPVGREFARAEAVTISPALLGLGRGRGLSASTSGSSRGSLQSALPALWPCDKTLAQRSEGACFDPQLSQTKDSKIGISS</sequence>
<comment type="caution">
    <text evidence="2">The sequence shown here is derived from an EMBL/GenBank/DDBJ whole genome shotgun (WGS) entry which is preliminary data.</text>
</comment>
<reference evidence="2 3" key="1">
    <citation type="journal article" date="2021" name="Elife">
        <title>Chloroplast acquisition without the gene transfer in kleptoplastic sea slugs, Plakobranchus ocellatus.</title>
        <authorList>
            <person name="Maeda T."/>
            <person name="Takahashi S."/>
            <person name="Yoshida T."/>
            <person name="Shimamura S."/>
            <person name="Takaki Y."/>
            <person name="Nagai Y."/>
            <person name="Toyoda A."/>
            <person name="Suzuki Y."/>
            <person name="Arimoto A."/>
            <person name="Ishii H."/>
            <person name="Satoh N."/>
            <person name="Nishiyama T."/>
            <person name="Hasebe M."/>
            <person name="Maruyama T."/>
            <person name="Minagawa J."/>
            <person name="Obokata J."/>
            <person name="Shigenobu S."/>
        </authorList>
    </citation>
    <scope>NUCLEOTIDE SEQUENCE [LARGE SCALE GENOMIC DNA]</scope>
</reference>
<dbReference type="EMBL" id="BMAT01004481">
    <property type="protein sequence ID" value="GFR74293.1"/>
    <property type="molecule type" value="Genomic_DNA"/>
</dbReference>
<evidence type="ECO:0000313" key="2">
    <source>
        <dbReference type="EMBL" id="GFR74293.1"/>
    </source>
</evidence>
<evidence type="ECO:0000313" key="3">
    <source>
        <dbReference type="Proteomes" id="UP000762676"/>
    </source>
</evidence>
<evidence type="ECO:0000256" key="1">
    <source>
        <dbReference type="SAM" id="MobiDB-lite"/>
    </source>
</evidence>
<feature type="region of interest" description="Disordered" evidence="1">
    <location>
        <begin position="194"/>
        <end position="226"/>
    </location>
</feature>
<gene>
    <name evidence="2" type="ORF">ElyMa_002159500</name>
</gene>
<dbReference type="Pfam" id="PF13975">
    <property type="entry name" value="gag-asp_proteas"/>
    <property type="match status" value="1"/>
</dbReference>
<dbReference type="Gene3D" id="2.40.70.10">
    <property type="entry name" value="Acid Proteases"/>
    <property type="match status" value="1"/>
</dbReference>